<evidence type="ECO:0000256" key="1">
    <source>
        <dbReference type="SAM" id="Phobius"/>
    </source>
</evidence>
<sequence length="48" mass="5106">DFAFPGGLVCLLTVLLPVGSGTLLWMAVHSTAIQNSVLTVKREHTALQ</sequence>
<proteinExistence type="predicted"/>
<keyword evidence="1" id="KW-0812">Transmembrane</keyword>
<keyword evidence="1" id="KW-1133">Transmembrane helix</keyword>
<organism evidence="2 3">
    <name type="scientific">Staurois parvus</name>
    <dbReference type="NCBI Taxonomy" id="386267"/>
    <lineage>
        <taxon>Eukaryota</taxon>
        <taxon>Metazoa</taxon>
        <taxon>Chordata</taxon>
        <taxon>Craniata</taxon>
        <taxon>Vertebrata</taxon>
        <taxon>Euteleostomi</taxon>
        <taxon>Amphibia</taxon>
        <taxon>Batrachia</taxon>
        <taxon>Anura</taxon>
        <taxon>Neobatrachia</taxon>
        <taxon>Ranoidea</taxon>
        <taxon>Ranidae</taxon>
        <taxon>Staurois</taxon>
    </lineage>
</organism>
<reference evidence="2" key="1">
    <citation type="submission" date="2023-05" db="EMBL/GenBank/DDBJ databases">
        <authorList>
            <person name="Stuckert A."/>
        </authorList>
    </citation>
    <scope>NUCLEOTIDE SEQUENCE</scope>
</reference>
<dbReference type="EMBL" id="CATNWA010002639">
    <property type="protein sequence ID" value="CAI9543413.1"/>
    <property type="molecule type" value="Genomic_DNA"/>
</dbReference>
<keyword evidence="1" id="KW-0472">Membrane</keyword>
<feature type="transmembrane region" description="Helical" evidence="1">
    <location>
        <begin position="6"/>
        <end position="28"/>
    </location>
</feature>
<evidence type="ECO:0000313" key="3">
    <source>
        <dbReference type="Proteomes" id="UP001162483"/>
    </source>
</evidence>
<evidence type="ECO:0000313" key="2">
    <source>
        <dbReference type="EMBL" id="CAI9543413.1"/>
    </source>
</evidence>
<gene>
    <name evidence="2" type="ORF">SPARVUS_LOCUS2274771</name>
</gene>
<keyword evidence="3" id="KW-1185">Reference proteome</keyword>
<accession>A0ABN9B7A5</accession>
<comment type="caution">
    <text evidence="2">The sequence shown here is derived from an EMBL/GenBank/DDBJ whole genome shotgun (WGS) entry which is preliminary data.</text>
</comment>
<feature type="non-terminal residue" evidence="2">
    <location>
        <position position="1"/>
    </location>
</feature>
<dbReference type="Proteomes" id="UP001162483">
    <property type="component" value="Unassembled WGS sequence"/>
</dbReference>
<name>A0ABN9B7A5_9NEOB</name>
<protein>
    <submittedName>
        <fullName evidence="2">Uncharacterized protein</fullName>
    </submittedName>
</protein>